<feature type="domain" description="Lumazine-binding" evidence="12">
    <location>
        <begin position="109"/>
        <end position="205"/>
    </location>
</feature>
<dbReference type="Pfam" id="PF00677">
    <property type="entry name" value="Lum_binding"/>
    <property type="match status" value="2"/>
</dbReference>
<dbReference type="PROSITE" id="PS51177">
    <property type="entry name" value="LUMAZINE_BIND"/>
    <property type="match status" value="2"/>
</dbReference>
<comment type="function">
    <text evidence="2">Catalyzes the dismutation of two molecules of 6,7-dimethyl-8-ribityllumazine, resulting in the formation of riboflavin and 5-amino-6-(D-ribitylamino)uracil.</text>
</comment>
<evidence type="ECO:0000256" key="6">
    <source>
        <dbReference type="ARBA" id="ARBA00013950"/>
    </source>
</evidence>
<dbReference type="RefSeq" id="WP_099838612.1">
    <property type="nucleotide sequence ID" value="NZ_PEIK01000003.1"/>
</dbReference>
<dbReference type="InterPro" id="IPR023366">
    <property type="entry name" value="ATP_synth_asu-like_sf"/>
</dbReference>
<evidence type="ECO:0000313" key="13">
    <source>
        <dbReference type="EMBL" id="PIH05332.1"/>
    </source>
</evidence>
<dbReference type="InterPro" id="IPR017938">
    <property type="entry name" value="Riboflavin_synthase-like_b-brl"/>
</dbReference>
<accession>A0A2G7HLU5</accession>
<dbReference type="Proteomes" id="UP000231322">
    <property type="component" value="Unassembled WGS sequence"/>
</dbReference>
<comment type="caution">
    <text evidence="13">The sequence shown here is derived from an EMBL/GenBank/DDBJ whole genome shotgun (WGS) entry which is preliminary data.</text>
</comment>
<dbReference type="NCBIfam" id="TIGR00187">
    <property type="entry name" value="ribE"/>
    <property type="match status" value="1"/>
</dbReference>
<dbReference type="GO" id="GO:0009231">
    <property type="term" value="P:riboflavin biosynthetic process"/>
    <property type="evidence" value="ECO:0007669"/>
    <property type="project" value="UniProtKB-KW"/>
</dbReference>
<comment type="pathway">
    <text evidence="3">Cofactor biosynthesis; riboflavin biosynthesis; riboflavin from 2-hydroxy-3-oxobutyl phosphate and 5-amino-6-(D-ribitylamino)uracil: step 2/2.</text>
</comment>
<dbReference type="GO" id="GO:0004746">
    <property type="term" value="F:riboflavin synthase activity"/>
    <property type="evidence" value="ECO:0007669"/>
    <property type="project" value="UniProtKB-UniRule"/>
</dbReference>
<dbReference type="NCBIfam" id="NF006767">
    <property type="entry name" value="PRK09289.1"/>
    <property type="match status" value="1"/>
</dbReference>
<keyword evidence="9" id="KW-0677">Repeat</keyword>
<dbReference type="InterPro" id="IPR001783">
    <property type="entry name" value="Lumazine-bd"/>
</dbReference>
<feature type="repeat" description="Lumazine-binding" evidence="11">
    <location>
        <begin position="13"/>
        <end position="108"/>
    </location>
</feature>
<evidence type="ECO:0000256" key="1">
    <source>
        <dbReference type="ARBA" id="ARBA00000968"/>
    </source>
</evidence>
<comment type="catalytic activity">
    <reaction evidence="1">
        <text>2 6,7-dimethyl-8-(1-D-ribityl)lumazine + H(+) = 5-amino-6-(D-ribitylamino)uracil + riboflavin</text>
        <dbReference type="Rhea" id="RHEA:20772"/>
        <dbReference type="ChEBI" id="CHEBI:15378"/>
        <dbReference type="ChEBI" id="CHEBI:15934"/>
        <dbReference type="ChEBI" id="CHEBI:57986"/>
        <dbReference type="ChEBI" id="CHEBI:58201"/>
        <dbReference type="EC" id="2.5.1.9"/>
    </reaction>
</comment>
<evidence type="ECO:0000256" key="3">
    <source>
        <dbReference type="ARBA" id="ARBA00004887"/>
    </source>
</evidence>
<evidence type="ECO:0000256" key="10">
    <source>
        <dbReference type="NCBIfam" id="TIGR00187"/>
    </source>
</evidence>
<evidence type="ECO:0000256" key="11">
    <source>
        <dbReference type="PROSITE-ProRule" id="PRU00524"/>
    </source>
</evidence>
<evidence type="ECO:0000256" key="5">
    <source>
        <dbReference type="ARBA" id="ARBA00012827"/>
    </source>
</evidence>
<organism evidence="13 14">
    <name type="scientific">Clostridium combesii</name>
    <dbReference type="NCBI Taxonomy" id="39481"/>
    <lineage>
        <taxon>Bacteria</taxon>
        <taxon>Bacillati</taxon>
        <taxon>Bacillota</taxon>
        <taxon>Clostridia</taxon>
        <taxon>Eubacteriales</taxon>
        <taxon>Clostridiaceae</taxon>
        <taxon>Clostridium</taxon>
    </lineage>
</organism>
<dbReference type="PANTHER" id="PTHR21098:SF12">
    <property type="entry name" value="RIBOFLAVIN SYNTHASE"/>
    <property type="match status" value="1"/>
</dbReference>
<dbReference type="FunFam" id="2.40.30.20:FF:000004">
    <property type="entry name" value="Riboflavin synthase, alpha subunit"/>
    <property type="match status" value="1"/>
</dbReference>
<keyword evidence="8" id="KW-0808">Transferase</keyword>
<comment type="subunit">
    <text evidence="4">Homotrimer.</text>
</comment>
<feature type="repeat" description="Lumazine-binding" evidence="11">
    <location>
        <begin position="109"/>
        <end position="205"/>
    </location>
</feature>
<dbReference type="EC" id="2.5.1.9" evidence="5 10"/>
<name>A0A2G7HLU5_9CLOT</name>
<evidence type="ECO:0000256" key="2">
    <source>
        <dbReference type="ARBA" id="ARBA00002803"/>
    </source>
</evidence>
<keyword evidence="14" id="KW-1185">Reference proteome</keyword>
<dbReference type="PANTHER" id="PTHR21098">
    <property type="entry name" value="RIBOFLAVIN SYNTHASE ALPHA CHAIN"/>
    <property type="match status" value="1"/>
</dbReference>
<evidence type="ECO:0000256" key="7">
    <source>
        <dbReference type="ARBA" id="ARBA00022619"/>
    </source>
</evidence>
<dbReference type="CDD" id="cd00402">
    <property type="entry name" value="Riboflavin_synthase_like"/>
    <property type="match status" value="1"/>
</dbReference>
<dbReference type="AlphaFoldDB" id="A0A2G7HLU5"/>
<evidence type="ECO:0000256" key="8">
    <source>
        <dbReference type="ARBA" id="ARBA00022679"/>
    </source>
</evidence>
<dbReference type="SUPFAM" id="SSF63380">
    <property type="entry name" value="Riboflavin synthase domain-like"/>
    <property type="match status" value="2"/>
</dbReference>
<dbReference type="EMBL" id="PEIK01000003">
    <property type="protein sequence ID" value="PIH05332.1"/>
    <property type="molecule type" value="Genomic_DNA"/>
</dbReference>
<dbReference type="PIRSF" id="PIRSF000498">
    <property type="entry name" value="Riboflavin_syn_A"/>
    <property type="match status" value="1"/>
</dbReference>
<gene>
    <name evidence="13" type="ORF">CS538_05740</name>
</gene>
<evidence type="ECO:0000256" key="4">
    <source>
        <dbReference type="ARBA" id="ARBA00011233"/>
    </source>
</evidence>
<reference evidence="13 14" key="1">
    <citation type="submission" date="2017-10" db="EMBL/GenBank/DDBJ databases">
        <title>Reclassification of Eubacterium combesii and discrepancies in the nomenclature of botulinum neurotoxin producing clostridia. Request for an Opinion.</title>
        <authorList>
            <person name="Dobritsa A.P."/>
            <person name="Kutumbaka K.K."/>
            <person name="Samadpour M."/>
        </authorList>
    </citation>
    <scope>NUCLEOTIDE SEQUENCE [LARGE SCALE GENOMIC DNA]</scope>
    <source>
        <strain evidence="13 14">DSM 20696</strain>
    </source>
</reference>
<evidence type="ECO:0000313" key="14">
    <source>
        <dbReference type="Proteomes" id="UP000231322"/>
    </source>
</evidence>
<proteinExistence type="predicted"/>
<keyword evidence="7" id="KW-0686">Riboflavin biosynthesis</keyword>
<sequence length="228" mass="24973">MKAMYIRKEGVSLFTGIVEEVGRILKIEEGKDFLHITIEGSKVLNPLNLGESVAVNGVCLTVTSFNSNSFTADVMTETLNKSSLGTLSKGSLVNLERAVTLNKPLGGHIVSGHIDGTGEIINMKKESIATLLEIKAKENLLKYMIPKGSVALDGVSLTLVDIKEKSFTVSLIPHTKEETILVNKNIGDIINIECDVLGKYIYKFMHFKKEEALKNNISLDFLSKTGFL</sequence>
<dbReference type="InterPro" id="IPR026017">
    <property type="entry name" value="Lumazine-bd_dom"/>
</dbReference>
<dbReference type="NCBIfam" id="NF009566">
    <property type="entry name" value="PRK13020.1"/>
    <property type="match status" value="1"/>
</dbReference>
<feature type="domain" description="Lumazine-binding" evidence="12">
    <location>
        <begin position="13"/>
        <end position="108"/>
    </location>
</feature>
<evidence type="ECO:0000256" key="9">
    <source>
        <dbReference type="ARBA" id="ARBA00022737"/>
    </source>
</evidence>
<protein>
    <recommendedName>
        <fullName evidence="6 10">Riboflavin synthase</fullName>
        <ecNumber evidence="5 10">2.5.1.9</ecNumber>
    </recommendedName>
</protein>
<dbReference type="Gene3D" id="2.40.30.20">
    <property type="match status" value="2"/>
</dbReference>
<evidence type="ECO:0000259" key="12">
    <source>
        <dbReference type="PROSITE" id="PS51177"/>
    </source>
</evidence>
<dbReference type="FunFam" id="2.40.30.20:FF:000003">
    <property type="entry name" value="Riboflavin synthase, alpha subunit"/>
    <property type="match status" value="1"/>
</dbReference>